<dbReference type="EMBL" id="KY623659">
    <property type="protein sequence ID" value="ASD48525.1"/>
    <property type="molecule type" value="Genomic_DNA"/>
</dbReference>
<keyword evidence="1" id="KW-0812">Transmembrane</keyword>
<name>A0A1Z3ML81_ALCFA</name>
<reference evidence="2" key="1">
    <citation type="submission" date="2017-02" db="EMBL/GenBank/DDBJ databases">
        <title>Emergence of VIM metallo-beta-lactamase producing Alcaligenes faecalis in GAZA, Palestine.</title>
        <authorList>
            <person name="Al Laham N."/>
            <person name="Chavda K."/>
            <person name="Cienfuegos V."/>
            <person name="Kreiswirth B."/>
            <person name="Chen L."/>
        </authorList>
    </citation>
    <scope>NUCLEOTIDE SEQUENCE</scope>
    <source>
        <strain evidence="2">GZAF1</strain>
        <plasmid evidence="2">pGZAF1_VIM</plasmid>
    </source>
</reference>
<dbReference type="RefSeq" id="WP_086069333.1">
    <property type="nucleotide sequence ID" value="NZ_KY623659.1"/>
</dbReference>
<feature type="transmembrane region" description="Helical" evidence="1">
    <location>
        <begin position="6"/>
        <end position="26"/>
    </location>
</feature>
<sequence>MTSETIFLMGIGLAIILVGIPALHLINLVSEDNEKKPASEEKIREAISRYPNIKNMISDQLDTGKILTVQDLNRMIADCHSSEHNEAIRQRQLSNLNN</sequence>
<keyword evidence="1" id="KW-1133">Transmembrane helix</keyword>
<proteinExistence type="predicted"/>
<evidence type="ECO:0000313" key="2">
    <source>
        <dbReference type="EMBL" id="ASD48525.1"/>
    </source>
</evidence>
<accession>A0A1Z3ML81</accession>
<keyword evidence="1" id="KW-0472">Membrane</keyword>
<organism evidence="2">
    <name type="scientific">Alcaligenes faecalis</name>
    <dbReference type="NCBI Taxonomy" id="511"/>
    <lineage>
        <taxon>Bacteria</taxon>
        <taxon>Pseudomonadati</taxon>
        <taxon>Pseudomonadota</taxon>
        <taxon>Betaproteobacteria</taxon>
        <taxon>Burkholderiales</taxon>
        <taxon>Alcaligenaceae</taxon>
        <taxon>Alcaligenes</taxon>
    </lineage>
</organism>
<protein>
    <submittedName>
        <fullName evidence="2">Uncharacterized protein</fullName>
    </submittedName>
</protein>
<keyword evidence="2" id="KW-0614">Plasmid</keyword>
<evidence type="ECO:0000256" key="1">
    <source>
        <dbReference type="SAM" id="Phobius"/>
    </source>
</evidence>
<geneLocation type="plasmid" evidence="2">
    <name>pGZAF1_VIM</name>
</geneLocation>
<dbReference type="AlphaFoldDB" id="A0A1Z3ML81"/>